<gene>
    <name evidence="1" type="ORF">GALL_222890</name>
</gene>
<proteinExistence type="predicted"/>
<accession>A0A1J5RJT2</accession>
<evidence type="ECO:0000313" key="1">
    <source>
        <dbReference type="EMBL" id="OIQ95714.1"/>
    </source>
</evidence>
<comment type="caution">
    <text evidence="1">The sequence shown here is derived from an EMBL/GenBank/DDBJ whole genome shotgun (WGS) entry which is preliminary data.</text>
</comment>
<protein>
    <submittedName>
        <fullName evidence="1">Uncharacterized protein</fullName>
    </submittedName>
</protein>
<organism evidence="1">
    <name type="scientific">mine drainage metagenome</name>
    <dbReference type="NCBI Taxonomy" id="410659"/>
    <lineage>
        <taxon>unclassified sequences</taxon>
        <taxon>metagenomes</taxon>
        <taxon>ecological metagenomes</taxon>
    </lineage>
</organism>
<dbReference type="AlphaFoldDB" id="A0A1J5RJT2"/>
<sequence length="124" mass="13527">MSQDFDVFVDGQYQAAAMHRLDRSGEDFRPGNLATASFGLRYEADPNIVPQLQVNLSRKAHDQGALADVQESAGTVTYLSPGLSVKLMPAMQICGFVQLPVYSKLDGYRLLPKSTATADLSYVL</sequence>
<dbReference type="EMBL" id="MLJW01000161">
    <property type="protein sequence ID" value="OIQ95714.1"/>
    <property type="molecule type" value="Genomic_DNA"/>
</dbReference>
<reference evidence="1" key="1">
    <citation type="submission" date="2016-10" db="EMBL/GenBank/DDBJ databases">
        <title>Sequence of Gallionella enrichment culture.</title>
        <authorList>
            <person name="Poehlein A."/>
            <person name="Muehling M."/>
            <person name="Daniel R."/>
        </authorList>
    </citation>
    <scope>NUCLEOTIDE SEQUENCE</scope>
</reference>
<name>A0A1J5RJT2_9ZZZZ</name>